<evidence type="ECO:0000256" key="4">
    <source>
        <dbReference type="PROSITE-ProRule" id="PRU01024"/>
    </source>
</evidence>
<dbReference type="Gene3D" id="3.40.50.150">
    <property type="entry name" value="Vaccinia Virus protein VP39"/>
    <property type="match status" value="1"/>
</dbReference>
<feature type="binding site" evidence="4">
    <location>
        <position position="284"/>
    </location>
    <ligand>
        <name>S-adenosyl-L-methionine</name>
        <dbReference type="ChEBI" id="CHEBI:59789"/>
    </ligand>
</feature>
<dbReference type="EMBL" id="CP120733">
    <property type="protein sequence ID" value="WFD10837.1"/>
    <property type="molecule type" value="Genomic_DNA"/>
</dbReference>
<dbReference type="InterPro" id="IPR002792">
    <property type="entry name" value="TRAM_dom"/>
</dbReference>
<dbReference type="PANTHER" id="PTHR11061:SF30">
    <property type="entry name" value="TRNA (URACIL(54)-C(5))-METHYLTRANSFERASE"/>
    <property type="match status" value="1"/>
</dbReference>
<dbReference type="Gene3D" id="2.40.50.1070">
    <property type="match status" value="1"/>
</dbReference>
<comment type="similarity">
    <text evidence="4">Belongs to the class I-like SAM-binding methyltransferase superfamily. RNA M5U methyltransferase family.</text>
</comment>
<organism evidence="7 8">
    <name type="scientific">Tepidibacter hydrothermalis</name>
    <dbReference type="NCBI Taxonomy" id="3036126"/>
    <lineage>
        <taxon>Bacteria</taxon>
        <taxon>Bacillati</taxon>
        <taxon>Bacillota</taxon>
        <taxon>Clostridia</taxon>
        <taxon>Peptostreptococcales</taxon>
        <taxon>Peptostreptococcaceae</taxon>
        <taxon>Tepidibacter</taxon>
    </lineage>
</organism>
<dbReference type="RefSeq" id="WP_277732803.1">
    <property type="nucleotide sequence ID" value="NZ_CP120733.1"/>
</dbReference>
<evidence type="ECO:0000256" key="2">
    <source>
        <dbReference type="ARBA" id="ARBA00022679"/>
    </source>
</evidence>
<dbReference type="SUPFAM" id="SSF50249">
    <property type="entry name" value="Nucleic acid-binding proteins"/>
    <property type="match status" value="1"/>
</dbReference>
<evidence type="ECO:0000256" key="5">
    <source>
        <dbReference type="PROSITE-ProRule" id="PRU10015"/>
    </source>
</evidence>
<dbReference type="InterPro" id="IPR029063">
    <property type="entry name" value="SAM-dependent_MTases_sf"/>
</dbReference>
<dbReference type="Pfam" id="PF05958">
    <property type="entry name" value="tRNA_U5-meth_tr"/>
    <property type="match status" value="1"/>
</dbReference>
<keyword evidence="2 4" id="KW-0808">Transferase</keyword>
<proteinExistence type="inferred from homology"/>
<feature type="binding site" evidence="4">
    <location>
        <position position="382"/>
    </location>
    <ligand>
        <name>S-adenosyl-L-methionine</name>
        <dbReference type="ChEBI" id="CHEBI:59789"/>
    </ligand>
</feature>
<feature type="active site" evidence="5">
    <location>
        <position position="409"/>
    </location>
</feature>
<evidence type="ECO:0000256" key="3">
    <source>
        <dbReference type="ARBA" id="ARBA00022691"/>
    </source>
</evidence>
<dbReference type="EC" id="2.1.1.190" evidence="7"/>
<keyword evidence="1 4" id="KW-0489">Methyltransferase</keyword>
<dbReference type="GO" id="GO:0008168">
    <property type="term" value="F:methyltransferase activity"/>
    <property type="evidence" value="ECO:0007669"/>
    <property type="project" value="UniProtKB-KW"/>
</dbReference>
<evidence type="ECO:0000313" key="8">
    <source>
        <dbReference type="Proteomes" id="UP001222800"/>
    </source>
</evidence>
<dbReference type="SUPFAM" id="SSF53335">
    <property type="entry name" value="S-adenosyl-L-methionine-dependent methyltransferases"/>
    <property type="match status" value="1"/>
</dbReference>
<gene>
    <name evidence="7" type="primary">rlmD</name>
    <name evidence="7" type="ORF">P4S50_01810</name>
</gene>
<keyword evidence="8" id="KW-1185">Reference proteome</keyword>
<feature type="domain" description="TRAM" evidence="6">
    <location>
        <begin position="1"/>
        <end position="59"/>
    </location>
</feature>
<feature type="binding site" evidence="4">
    <location>
        <position position="313"/>
    </location>
    <ligand>
        <name>S-adenosyl-L-methionine</name>
        <dbReference type="ChEBI" id="CHEBI:59789"/>
    </ligand>
</feature>
<dbReference type="CDD" id="cd02440">
    <property type="entry name" value="AdoMet_MTases"/>
    <property type="match status" value="1"/>
</dbReference>
<dbReference type="InterPro" id="IPR012340">
    <property type="entry name" value="NA-bd_OB-fold"/>
</dbReference>
<dbReference type="Proteomes" id="UP001222800">
    <property type="component" value="Chromosome"/>
</dbReference>
<evidence type="ECO:0000256" key="1">
    <source>
        <dbReference type="ARBA" id="ARBA00022603"/>
    </source>
</evidence>
<evidence type="ECO:0000313" key="7">
    <source>
        <dbReference type="EMBL" id="WFD10837.1"/>
    </source>
</evidence>
<dbReference type="Pfam" id="PF01938">
    <property type="entry name" value="TRAM"/>
    <property type="match status" value="1"/>
</dbReference>
<accession>A0ABY8ED24</accession>
<dbReference type="Gene3D" id="2.40.50.140">
    <property type="entry name" value="Nucleic acid-binding proteins"/>
    <property type="match status" value="1"/>
</dbReference>
<dbReference type="InterPro" id="IPR010280">
    <property type="entry name" value="U5_MeTrfase_fam"/>
</dbReference>
<evidence type="ECO:0000259" key="6">
    <source>
        <dbReference type="PROSITE" id="PS50926"/>
    </source>
</evidence>
<feature type="binding site" evidence="4">
    <location>
        <position position="334"/>
    </location>
    <ligand>
        <name>S-adenosyl-L-methionine</name>
        <dbReference type="ChEBI" id="CHEBI:59789"/>
    </ligand>
</feature>
<dbReference type="PROSITE" id="PS01230">
    <property type="entry name" value="TRMA_1"/>
    <property type="match status" value="1"/>
</dbReference>
<dbReference type="PROSITE" id="PS01231">
    <property type="entry name" value="TRMA_2"/>
    <property type="match status" value="1"/>
</dbReference>
<sequence>MLNKGKKYVVDIVDIGHTGVGIGKFEGFTVFVEGGVIQDKIEVKIIKSKKNYAEGKIVKVIEESPFRVDRICSDKLKSCGGCQVLHLDYQKQLDIKTNSVKETVKRIGKIEGVKVHDTIGMDNPVRYRNKAQFPIGKIGSESVLGFYKKKSHDIIPMDKCIIQHDINDKVIDVVKNYIDRNNVSVYNEKTHEGVLRHLVTKVGFKTKEVMVILVANDKKIPNVDDLVNDLKENIDGFKTLVLNVNTKKGNVILGRKNKVLYGDGIIQDYIEDLKFNISPLSFFQVNPIQTEVLYNKALEYANLSGDENVFDIYCGIGTISLFLAKKAKKVYGIEIVEDAIEDAKVNAKINNIENVEFYAGEAEVVVPALYEEGKVADVVVVDPPRKGCDERVLDTIVSMNPSKVVYVSCNPSTLARDLAYLDERGYKCEEIQPVDMFPHTMHVETVVRLCRQNH</sequence>
<reference evidence="7 8" key="1">
    <citation type="submission" date="2023-03" db="EMBL/GenBank/DDBJ databases">
        <title>Complete genome sequence of Tepidibacter sp. SWIR-1, isolated from a deep-sea hydrothermal vent.</title>
        <authorList>
            <person name="Li X."/>
        </authorList>
    </citation>
    <scope>NUCLEOTIDE SEQUENCE [LARGE SCALE GENOMIC DNA]</scope>
    <source>
        <strain evidence="7 8">SWIR-1</strain>
    </source>
</reference>
<dbReference type="PANTHER" id="PTHR11061">
    <property type="entry name" value="RNA M5U METHYLTRANSFERASE"/>
    <property type="match status" value="1"/>
</dbReference>
<dbReference type="InterPro" id="IPR030391">
    <property type="entry name" value="MeTrfase_TrmA_CS"/>
</dbReference>
<feature type="active site" description="Nucleophile" evidence="4">
    <location>
        <position position="409"/>
    </location>
</feature>
<dbReference type="NCBIfam" id="TIGR00479">
    <property type="entry name" value="rumA"/>
    <property type="match status" value="1"/>
</dbReference>
<keyword evidence="3 4" id="KW-0949">S-adenosyl-L-methionine</keyword>
<protein>
    <submittedName>
        <fullName evidence="7">23S rRNA (Uracil(1939)-C(5))-methyltransferase RlmD</fullName>
        <ecNumber evidence="7">2.1.1.190</ecNumber>
    </submittedName>
</protein>
<dbReference type="GO" id="GO:0032259">
    <property type="term" value="P:methylation"/>
    <property type="evidence" value="ECO:0007669"/>
    <property type="project" value="UniProtKB-KW"/>
</dbReference>
<dbReference type="PROSITE" id="PS50926">
    <property type="entry name" value="TRAM"/>
    <property type="match status" value="1"/>
</dbReference>
<dbReference type="InterPro" id="IPR030390">
    <property type="entry name" value="MeTrfase_TrmA_AS"/>
</dbReference>
<name>A0ABY8ED24_9FIRM</name>
<dbReference type="PROSITE" id="PS51687">
    <property type="entry name" value="SAM_MT_RNA_M5U"/>
    <property type="match status" value="1"/>
</dbReference>